<name>A0A9D1GH23_9BACT</name>
<feature type="signal peptide" evidence="1">
    <location>
        <begin position="1"/>
        <end position="20"/>
    </location>
</feature>
<evidence type="ECO:0008006" key="4">
    <source>
        <dbReference type="Google" id="ProtNLM"/>
    </source>
</evidence>
<keyword evidence="1" id="KW-0732">Signal</keyword>
<dbReference type="AlphaFoldDB" id="A0A9D1GH23"/>
<gene>
    <name evidence="2" type="ORF">IAD06_08925</name>
</gene>
<evidence type="ECO:0000313" key="2">
    <source>
        <dbReference type="EMBL" id="HIT40139.1"/>
    </source>
</evidence>
<comment type="caution">
    <text evidence="2">The sequence shown here is derived from an EMBL/GenBank/DDBJ whole genome shotgun (WGS) entry which is preliminary data.</text>
</comment>
<dbReference type="Proteomes" id="UP000886722">
    <property type="component" value="Unassembled WGS sequence"/>
</dbReference>
<accession>A0A9D1GH23</accession>
<feature type="chain" id="PRO_5038626978" description="Lipoprotein" evidence="1">
    <location>
        <begin position="21"/>
        <end position="120"/>
    </location>
</feature>
<dbReference type="EMBL" id="DVKT01000066">
    <property type="protein sequence ID" value="HIT40139.1"/>
    <property type="molecule type" value="Genomic_DNA"/>
</dbReference>
<evidence type="ECO:0000313" key="3">
    <source>
        <dbReference type="Proteomes" id="UP000886722"/>
    </source>
</evidence>
<sequence length="120" mass="13812">MKKNLILSVLFLSVFFASCSKETTYSITNATGGSIMVRVHEYDDKDKPIKIQEETVLNANPITFIAHEKAETIKIYITKTYYSQYDTWINMNQWVQQVYYLDDTQSITIEGNTIVGNVEP</sequence>
<organism evidence="2 3">
    <name type="scientific">Candidatus Caccoplasma intestinavium</name>
    <dbReference type="NCBI Taxonomy" id="2840716"/>
    <lineage>
        <taxon>Bacteria</taxon>
        <taxon>Pseudomonadati</taxon>
        <taxon>Bacteroidota</taxon>
        <taxon>Bacteroidia</taxon>
        <taxon>Bacteroidales</taxon>
        <taxon>Bacteroidaceae</taxon>
        <taxon>Bacteroidaceae incertae sedis</taxon>
        <taxon>Candidatus Caccoplasma</taxon>
    </lineage>
</organism>
<dbReference type="PROSITE" id="PS51257">
    <property type="entry name" value="PROKAR_LIPOPROTEIN"/>
    <property type="match status" value="1"/>
</dbReference>
<evidence type="ECO:0000256" key="1">
    <source>
        <dbReference type="SAM" id="SignalP"/>
    </source>
</evidence>
<reference evidence="2" key="1">
    <citation type="submission" date="2020-10" db="EMBL/GenBank/DDBJ databases">
        <authorList>
            <person name="Gilroy R."/>
        </authorList>
    </citation>
    <scope>NUCLEOTIDE SEQUENCE</scope>
    <source>
        <strain evidence="2">21143</strain>
    </source>
</reference>
<protein>
    <recommendedName>
        <fullName evidence="4">Lipoprotein</fullName>
    </recommendedName>
</protein>
<reference evidence="2" key="2">
    <citation type="journal article" date="2021" name="PeerJ">
        <title>Extensive microbial diversity within the chicken gut microbiome revealed by metagenomics and culture.</title>
        <authorList>
            <person name="Gilroy R."/>
            <person name="Ravi A."/>
            <person name="Getino M."/>
            <person name="Pursley I."/>
            <person name="Horton D.L."/>
            <person name="Alikhan N.F."/>
            <person name="Baker D."/>
            <person name="Gharbi K."/>
            <person name="Hall N."/>
            <person name="Watson M."/>
            <person name="Adriaenssens E.M."/>
            <person name="Foster-Nyarko E."/>
            <person name="Jarju S."/>
            <person name="Secka A."/>
            <person name="Antonio M."/>
            <person name="Oren A."/>
            <person name="Chaudhuri R.R."/>
            <person name="La Ragione R."/>
            <person name="Hildebrand F."/>
            <person name="Pallen M.J."/>
        </authorList>
    </citation>
    <scope>NUCLEOTIDE SEQUENCE</scope>
    <source>
        <strain evidence="2">21143</strain>
    </source>
</reference>
<proteinExistence type="predicted"/>